<dbReference type="InterPro" id="IPR050739">
    <property type="entry name" value="MFP"/>
</dbReference>
<dbReference type="PANTHER" id="PTHR30386:SF24">
    <property type="entry name" value="MULTIDRUG RESISTANCE EFFLUX PUMP"/>
    <property type="match status" value="1"/>
</dbReference>
<dbReference type="RefSeq" id="WP_158158073.1">
    <property type="nucleotide sequence ID" value="NZ_CP056030.1"/>
</dbReference>
<gene>
    <name evidence="5" type="ORF">HWQ56_11315</name>
</gene>
<keyword evidence="2" id="KW-1133">Transmembrane helix</keyword>
<dbReference type="Pfam" id="PF25917">
    <property type="entry name" value="BSH_RND"/>
    <property type="match status" value="1"/>
</dbReference>
<dbReference type="PRINTS" id="PR01490">
    <property type="entry name" value="RTXTOXIND"/>
</dbReference>
<dbReference type="GO" id="GO:0019898">
    <property type="term" value="C:extrinsic component of membrane"/>
    <property type="evidence" value="ECO:0007669"/>
    <property type="project" value="InterPro"/>
</dbReference>
<dbReference type="Pfam" id="PF25963">
    <property type="entry name" value="Beta-barrel_AAEA"/>
    <property type="match status" value="1"/>
</dbReference>
<dbReference type="InterPro" id="IPR058634">
    <property type="entry name" value="AaeA-lik-b-barrel"/>
</dbReference>
<evidence type="ECO:0000313" key="6">
    <source>
        <dbReference type="Proteomes" id="UP000509568"/>
    </source>
</evidence>
<dbReference type="Gene3D" id="2.40.30.170">
    <property type="match status" value="1"/>
</dbReference>
<dbReference type="InterPro" id="IPR058625">
    <property type="entry name" value="MdtA-like_BSH"/>
</dbReference>
<evidence type="ECO:0000259" key="4">
    <source>
        <dbReference type="Pfam" id="PF25963"/>
    </source>
</evidence>
<proteinExistence type="inferred from homology"/>
<evidence type="ECO:0000256" key="1">
    <source>
        <dbReference type="ARBA" id="ARBA00009477"/>
    </source>
</evidence>
<dbReference type="PANTHER" id="PTHR30386">
    <property type="entry name" value="MEMBRANE FUSION SUBUNIT OF EMRAB-TOLC MULTIDRUG EFFLUX PUMP"/>
    <property type="match status" value="1"/>
</dbReference>
<dbReference type="KEGG" id="pez:HWQ56_11315"/>
<keyword evidence="6" id="KW-1185">Reference proteome</keyword>
<accession>A0A7D5H5J3</accession>
<dbReference type="Proteomes" id="UP000509568">
    <property type="component" value="Chromosome"/>
</dbReference>
<evidence type="ECO:0000256" key="2">
    <source>
        <dbReference type="SAM" id="Phobius"/>
    </source>
</evidence>
<dbReference type="InterPro" id="IPR030190">
    <property type="entry name" value="MacA_alpha-hairpin_sf"/>
</dbReference>
<feature type="transmembrane region" description="Helical" evidence="2">
    <location>
        <begin position="28"/>
        <end position="47"/>
    </location>
</feature>
<organism evidence="5 6">
    <name type="scientific">Pseudomonas eucalypticola</name>
    <dbReference type="NCBI Taxonomy" id="2599595"/>
    <lineage>
        <taxon>Bacteria</taxon>
        <taxon>Pseudomonadati</taxon>
        <taxon>Pseudomonadota</taxon>
        <taxon>Gammaproteobacteria</taxon>
        <taxon>Pseudomonadales</taxon>
        <taxon>Pseudomonadaceae</taxon>
        <taxon>Pseudomonas</taxon>
    </lineage>
</organism>
<dbReference type="SUPFAM" id="SSF111369">
    <property type="entry name" value="HlyD-like secretion proteins"/>
    <property type="match status" value="2"/>
</dbReference>
<protein>
    <submittedName>
        <fullName evidence="5">HlyD family secretion protein</fullName>
    </submittedName>
</protein>
<sequence>MNIAAHDIDHGQHQAQALRLRRKRRLQLAAGVAGLCAAVAAGGYWWLQGRFLESTDDAYVRADWVPISARINGYVAQVLVDDDQPVKAGQVLVRMDDRDYLAHRDQARAAVAEADAAALAGQASLAVAQDRVAEQQAAIAQAAAQAQGSRAEFQRASLDRQRYQGLVHDQAASAQRLESAESSFAQARATLDAAVARQHQQELALNVARGRETLAQAALQQQVARQAQARAQLALADHALEDTQIRAPFDGVVGQRKVRERQYLSPGLPLLAVVPVQQAYVVANFKETQLQHMRAGQPVELRVDTYGGQRLHGHVASFSPGSGAVFALLPSDNATGNFTKIVQRFPVRILLDAPQGQAPILPGMSVVATVDTRDER</sequence>
<dbReference type="GO" id="GO:1990195">
    <property type="term" value="C:macrolide transmembrane transporter complex"/>
    <property type="evidence" value="ECO:0007669"/>
    <property type="project" value="InterPro"/>
</dbReference>
<evidence type="ECO:0000313" key="5">
    <source>
        <dbReference type="EMBL" id="QKZ04343.1"/>
    </source>
</evidence>
<keyword evidence="2" id="KW-0472">Membrane</keyword>
<feature type="domain" description="Multidrug resistance protein MdtA-like barrel-sandwich hybrid" evidence="3">
    <location>
        <begin position="65"/>
        <end position="273"/>
    </location>
</feature>
<dbReference type="EMBL" id="CP056030">
    <property type="protein sequence ID" value="QKZ04343.1"/>
    <property type="molecule type" value="Genomic_DNA"/>
</dbReference>
<reference evidence="5 6" key="1">
    <citation type="submission" date="2020-06" db="EMBL/GenBank/DDBJ databases">
        <title>Pseudomonas eucalypticola sp. nov., an endophyte of Eucalyptus dunnii leaves with biocontrol ability of eucalyptus leaf blight.</title>
        <authorList>
            <person name="Liu Y."/>
            <person name="Song Z."/>
            <person name="Zeng H."/>
            <person name="Lu M."/>
            <person name="Wang X."/>
            <person name="Lian X."/>
            <person name="Zhang Q."/>
        </authorList>
    </citation>
    <scope>NUCLEOTIDE SEQUENCE [LARGE SCALE GENOMIC DNA]</scope>
    <source>
        <strain evidence="5 6">NP-1</strain>
    </source>
</reference>
<evidence type="ECO:0000259" key="3">
    <source>
        <dbReference type="Pfam" id="PF25917"/>
    </source>
</evidence>
<name>A0A7D5H5J3_9PSED</name>
<keyword evidence="2" id="KW-0812">Transmembrane</keyword>
<dbReference type="Gene3D" id="2.40.50.100">
    <property type="match status" value="1"/>
</dbReference>
<feature type="domain" description="p-hydroxybenzoic acid efflux pump subunit AaeA-like beta-barrel" evidence="4">
    <location>
        <begin position="280"/>
        <end position="368"/>
    </location>
</feature>
<dbReference type="Gene3D" id="6.10.140.1990">
    <property type="match status" value="1"/>
</dbReference>
<dbReference type="GO" id="GO:1990961">
    <property type="term" value="P:xenobiotic detoxification by transmembrane export across the plasma membrane"/>
    <property type="evidence" value="ECO:0007669"/>
    <property type="project" value="InterPro"/>
</dbReference>
<dbReference type="AlphaFoldDB" id="A0A7D5H5J3"/>
<comment type="similarity">
    <text evidence="1">Belongs to the membrane fusion protein (MFP) (TC 8.A.1) family.</text>
</comment>